<organism evidence="1 2">
    <name type="scientific">Pseudorhodoferax aquiterrae</name>
    <dbReference type="NCBI Taxonomy" id="747304"/>
    <lineage>
        <taxon>Bacteria</taxon>
        <taxon>Pseudomonadati</taxon>
        <taxon>Pseudomonadota</taxon>
        <taxon>Betaproteobacteria</taxon>
        <taxon>Burkholderiales</taxon>
        <taxon>Comamonadaceae</taxon>
    </lineage>
</organism>
<reference evidence="2" key="1">
    <citation type="journal article" date="2019" name="Int. J. Syst. Evol. Microbiol.">
        <title>The Global Catalogue of Microorganisms (GCM) 10K type strain sequencing project: providing services to taxonomists for standard genome sequencing and annotation.</title>
        <authorList>
            <consortium name="The Broad Institute Genomics Platform"/>
            <consortium name="The Broad Institute Genome Sequencing Center for Infectious Disease"/>
            <person name="Wu L."/>
            <person name="Ma J."/>
        </authorList>
    </citation>
    <scope>NUCLEOTIDE SEQUENCE [LARGE SCALE GENOMIC DNA]</scope>
    <source>
        <strain evidence="2">KCTC 23314</strain>
    </source>
</reference>
<dbReference type="RefSeq" id="WP_189685784.1">
    <property type="nucleotide sequence ID" value="NZ_BMYK01000002.1"/>
</dbReference>
<comment type="caution">
    <text evidence="1">The sequence shown here is derived from an EMBL/GenBank/DDBJ whole genome shotgun (WGS) entry which is preliminary data.</text>
</comment>
<accession>A0ABQ3FXB2</accession>
<dbReference type="Proteomes" id="UP000626210">
    <property type="component" value="Unassembled WGS sequence"/>
</dbReference>
<gene>
    <name evidence="1" type="ORF">GCM10007320_09230</name>
</gene>
<proteinExistence type="predicted"/>
<keyword evidence="2" id="KW-1185">Reference proteome</keyword>
<name>A0ABQ3FXB2_9BURK</name>
<dbReference type="EMBL" id="BMYK01000002">
    <property type="protein sequence ID" value="GHC72973.1"/>
    <property type="molecule type" value="Genomic_DNA"/>
</dbReference>
<protein>
    <recommendedName>
        <fullName evidence="3">Minor tail protein</fullName>
    </recommendedName>
</protein>
<evidence type="ECO:0000313" key="1">
    <source>
        <dbReference type="EMBL" id="GHC72973.1"/>
    </source>
</evidence>
<evidence type="ECO:0008006" key="3">
    <source>
        <dbReference type="Google" id="ProtNLM"/>
    </source>
</evidence>
<sequence>MSFIADFAFALVPLAGLAAAAAWITTTDRFKAWRERRDWQARQLDHLRILITGDARWLAHDPVARALTERYEAALRDDWYTLTHPSSDAFRRQIGLEPNYGRAQFLPSEQPHGKEGA</sequence>
<evidence type="ECO:0000313" key="2">
    <source>
        <dbReference type="Proteomes" id="UP000626210"/>
    </source>
</evidence>